<dbReference type="GO" id="GO:0016491">
    <property type="term" value="F:oxidoreductase activity"/>
    <property type="evidence" value="ECO:0007669"/>
    <property type="project" value="UniProtKB-KW"/>
</dbReference>
<dbReference type="InterPro" id="IPR023753">
    <property type="entry name" value="FAD/NAD-binding_dom"/>
</dbReference>
<feature type="domain" description="Pyridine nucleotide-disulphide oxidoreductase dimerisation" evidence="7">
    <location>
        <begin position="333"/>
        <end position="435"/>
    </location>
</feature>
<dbReference type="SUPFAM" id="SSF51905">
    <property type="entry name" value="FAD/NAD(P)-binding domain"/>
    <property type="match status" value="1"/>
</dbReference>
<keyword evidence="4" id="KW-0274">FAD</keyword>
<accession>A0A0P1L8G6</accession>
<name>A0A0P1L8G6_9BACT</name>
<evidence type="ECO:0000256" key="3">
    <source>
        <dbReference type="ARBA" id="ARBA00022630"/>
    </source>
</evidence>
<dbReference type="PANTHER" id="PTHR43429">
    <property type="entry name" value="PYRIDINE NUCLEOTIDE-DISULFIDE OXIDOREDUCTASE DOMAIN-CONTAINING"/>
    <property type="match status" value="1"/>
</dbReference>
<dbReference type="STRING" id="1633631.GCA_001442925_00997"/>
<evidence type="ECO:0000259" key="7">
    <source>
        <dbReference type="Pfam" id="PF02852"/>
    </source>
</evidence>
<sequence>MAERLVVIGGVAAGMSAASRARRLRPDMEITVFEKSGFVSYGSCGLPYFISGIIKAPENLVVYDAKFFKEKRNIDVFVHHEVLKIFPAKRTILVKNLENGKEFEVGYDKLVIATGARAVKPNIKGIELKGIFTVRFLEDGIKIKEFISENSPRKALIVGAGYIGMEMAEALVSLGMDVTIVEQMPNILGTMDEEINEIVEQELQRNGVKLLKSVSVNEFIGENGYVKKSVLSNGQVIDAELVVVGAGIKPNSEIAKEAGIEIGKTGAIAVNQRMETNIPGIYSAGDCAEVYHLVLNRPVYIPLGTTANKQGKIAGENAAGGNAVFKGIVGTAVFKVFDLEVARTGISEKQAKSEGFDYVATLIEHGSRAHYYPGGSKIRVKLIADRKTGRLLGAEMVGKDGVAKRIDVFATAIHAKLSVDEISDLDLSYAPPFAPVWDPILIAANDLEKKIKRN</sequence>
<dbReference type="InterPro" id="IPR050260">
    <property type="entry name" value="FAD-bd_OxRdtase"/>
</dbReference>
<evidence type="ECO:0000256" key="1">
    <source>
        <dbReference type="ARBA" id="ARBA00001974"/>
    </source>
</evidence>
<comment type="similarity">
    <text evidence="2">Belongs to the class-III pyridine nucleotide-disulfide oxidoreductase family.</text>
</comment>
<dbReference type="InterPro" id="IPR036188">
    <property type="entry name" value="FAD/NAD-bd_sf"/>
</dbReference>
<dbReference type="Gene3D" id="3.50.50.60">
    <property type="entry name" value="FAD/NAD(P)-binding domain"/>
    <property type="match status" value="2"/>
</dbReference>
<dbReference type="EMBL" id="CZVI01000022">
    <property type="protein sequence ID" value="CUS90790.1"/>
    <property type="molecule type" value="Genomic_DNA"/>
</dbReference>
<dbReference type="Pfam" id="PF07992">
    <property type="entry name" value="Pyr_redox_2"/>
    <property type="match status" value="1"/>
</dbReference>
<evidence type="ECO:0000313" key="11">
    <source>
        <dbReference type="Proteomes" id="UP000182011"/>
    </source>
</evidence>
<keyword evidence="5" id="KW-0560">Oxidoreductase</keyword>
<keyword evidence="6" id="KW-0676">Redox-active center</keyword>
<dbReference type="Pfam" id="PF02852">
    <property type="entry name" value="Pyr_redox_dim"/>
    <property type="match status" value="1"/>
</dbReference>
<dbReference type="OrthoDB" id="9802028at2"/>
<accession>A0A0P1M0V8</accession>
<dbReference type="PRINTS" id="PR00411">
    <property type="entry name" value="PNDRDTASEI"/>
</dbReference>
<comment type="cofactor">
    <cofactor evidence="1">
        <name>FAD</name>
        <dbReference type="ChEBI" id="CHEBI:57692"/>
    </cofactor>
</comment>
<dbReference type="PRINTS" id="PR00368">
    <property type="entry name" value="FADPNR"/>
</dbReference>
<evidence type="ECO:0000259" key="8">
    <source>
        <dbReference type="Pfam" id="PF07992"/>
    </source>
</evidence>
<evidence type="ECO:0000313" key="10">
    <source>
        <dbReference type="EMBL" id="CUU04370.1"/>
    </source>
</evidence>
<evidence type="ECO:0000256" key="2">
    <source>
        <dbReference type="ARBA" id="ARBA00009130"/>
    </source>
</evidence>
<feature type="domain" description="FAD/NAD(P)-binding" evidence="8">
    <location>
        <begin position="4"/>
        <end position="298"/>
    </location>
</feature>
<evidence type="ECO:0000313" key="12">
    <source>
        <dbReference type="Proteomes" id="UP000182200"/>
    </source>
</evidence>
<gene>
    <name evidence="10" type="ORF">JGI4_00998</name>
    <name evidence="9" type="ORF">JGI8_01470</name>
</gene>
<dbReference type="SUPFAM" id="SSF55424">
    <property type="entry name" value="FAD/NAD-linked reductases, dimerisation (C-terminal) domain"/>
    <property type="match status" value="1"/>
</dbReference>
<accession>A0A0P1M488</accession>
<evidence type="ECO:0000256" key="4">
    <source>
        <dbReference type="ARBA" id="ARBA00022827"/>
    </source>
</evidence>
<dbReference type="Proteomes" id="UP000182200">
    <property type="component" value="Unassembled WGS sequence"/>
</dbReference>
<keyword evidence="3" id="KW-0285">Flavoprotein</keyword>
<dbReference type="NCBIfam" id="NF007123">
    <property type="entry name" value="PRK09564.1"/>
    <property type="match status" value="1"/>
</dbReference>
<dbReference type="RefSeq" id="WP_047134432.1">
    <property type="nucleotide sequence ID" value="NZ_CZVI01000022.1"/>
</dbReference>
<evidence type="ECO:0000256" key="5">
    <source>
        <dbReference type="ARBA" id="ARBA00023002"/>
    </source>
</evidence>
<reference evidence="10 11" key="2">
    <citation type="submission" date="2015-11" db="EMBL/GenBank/DDBJ databases">
        <authorList>
            <person name="Zhang Y."/>
            <person name="Guo Z."/>
        </authorList>
    </citation>
    <scope>NUCLEOTIDE SEQUENCE [LARGE SCALE GENOMIC DNA]</scope>
    <source>
        <strain evidence="10">JGI-4</strain>
    </source>
</reference>
<accession>A0A0N7MPE0</accession>
<reference evidence="9 12" key="1">
    <citation type="submission" date="2015-11" db="EMBL/GenBank/DDBJ databases">
        <authorList>
            <person name="Varghese N."/>
        </authorList>
    </citation>
    <scope>NUCLEOTIDE SEQUENCE [LARGE SCALE GENOMIC DNA]</scope>
    <source>
        <strain evidence="9 12">JGI-8</strain>
    </source>
</reference>
<dbReference type="InterPro" id="IPR004099">
    <property type="entry name" value="Pyr_nucl-diS_OxRdtase_dimer"/>
</dbReference>
<protein>
    <submittedName>
        <fullName evidence="10">NADPH-dependent 2,4-dienoyl-CoA reductase, sulfur reductase</fullName>
    </submittedName>
</protein>
<evidence type="ECO:0000256" key="6">
    <source>
        <dbReference type="ARBA" id="ARBA00023284"/>
    </source>
</evidence>
<evidence type="ECO:0000313" key="9">
    <source>
        <dbReference type="EMBL" id="CUS90790.1"/>
    </source>
</evidence>
<accession>A0A0P1LW97</accession>
<dbReference type="PANTHER" id="PTHR43429:SF1">
    <property type="entry name" value="NAD(P)H SULFUR OXIDOREDUCTASE (COA-DEPENDENT)"/>
    <property type="match status" value="1"/>
</dbReference>
<accession>A0A0P1MAS5</accession>
<dbReference type="Proteomes" id="UP000182011">
    <property type="component" value="Unassembled WGS sequence"/>
</dbReference>
<accession>A0A0S4MZI8</accession>
<proteinExistence type="inferred from homology"/>
<organism evidence="10 11">
    <name type="scientific">Candidatus Kryptonium thompsonii</name>
    <dbReference type="NCBI Taxonomy" id="1633631"/>
    <lineage>
        <taxon>Bacteria</taxon>
        <taxon>Pseudomonadati</taxon>
        <taxon>Candidatus Kryptoniota</taxon>
        <taxon>Candidatus Kryptonium</taxon>
    </lineage>
</organism>
<dbReference type="InterPro" id="IPR016156">
    <property type="entry name" value="FAD/NAD-linked_Rdtase_dimer_sf"/>
</dbReference>
<dbReference type="EMBL" id="FAOP01000004">
    <property type="protein sequence ID" value="CUU04370.1"/>
    <property type="molecule type" value="Genomic_DNA"/>
</dbReference>
<accession>A0A0P1N007</accession>
<dbReference type="AlphaFoldDB" id="A0A0P1L8G6"/>
<keyword evidence="12" id="KW-1185">Reference proteome</keyword>